<dbReference type="Proteomes" id="UP001209083">
    <property type="component" value="Chromosome"/>
</dbReference>
<dbReference type="RefSeq" id="WP_349639533.1">
    <property type="nucleotide sequence ID" value="NZ_CP090958.1"/>
</dbReference>
<reference evidence="1 2" key="1">
    <citation type="submission" date="2023-05" db="EMBL/GenBank/DDBJ databases">
        <title>Lithophilousrod everest ZFBP1038 complete genpme.</title>
        <authorList>
            <person name="Tian M."/>
        </authorList>
    </citation>
    <scope>NUCLEOTIDE SEQUENCE [LARGE SCALE GENOMIC DNA]</scope>
    <source>
        <strain evidence="1 2">ZFBP1038</strain>
    </source>
</reference>
<dbReference type="EMBL" id="CP090958">
    <property type="protein sequence ID" value="WGW12729.1"/>
    <property type="molecule type" value="Genomic_DNA"/>
</dbReference>
<gene>
    <name evidence="1" type="ORF">LWF01_02860</name>
</gene>
<name>A0ABY8QWT8_9MICO</name>
<keyword evidence="2" id="KW-1185">Reference proteome</keyword>
<proteinExistence type="predicted"/>
<evidence type="ECO:0000313" key="1">
    <source>
        <dbReference type="EMBL" id="WGW12729.1"/>
    </source>
</evidence>
<sequence>MSETEYRIDFSILSREPGEEDFTEIGFGSTAAESSIGQAAGHMAHGAIQNQEWDEV</sequence>
<evidence type="ECO:0000313" key="2">
    <source>
        <dbReference type="Proteomes" id="UP001209083"/>
    </source>
</evidence>
<organism evidence="1 2">
    <name type="scientific">Saxibacter everestensis</name>
    <dbReference type="NCBI Taxonomy" id="2909229"/>
    <lineage>
        <taxon>Bacteria</taxon>
        <taxon>Bacillati</taxon>
        <taxon>Actinomycetota</taxon>
        <taxon>Actinomycetes</taxon>
        <taxon>Micrococcales</taxon>
        <taxon>Brevibacteriaceae</taxon>
        <taxon>Saxibacter</taxon>
    </lineage>
</organism>
<accession>A0ABY8QWT8</accession>
<protein>
    <submittedName>
        <fullName evidence="1">Uncharacterized protein</fullName>
    </submittedName>
</protein>